<dbReference type="GO" id="GO:0001097">
    <property type="term" value="F:TFIIH-class transcription factor complex binding"/>
    <property type="evidence" value="ECO:0007669"/>
    <property type="project" value="TreeGrafter"/>
</dbReference>
<dbReference type="RefSeq" id="XP_001416785.1">
    <property type="nucleotide sequence ID" value="XM_001416748.1"/>
</dbReference>
<dbReference type="PROSITE" id="PS51351">
    <property type="entry name" value="TFIIE_BETA_C"/>
    <property type="match status" value="1"/>
</dbReference>
<dbReference type="GeneID" id="5000747"/>
<evidence type="ECO:0000313" key="3">
    <source>
        <dbReference type="Proteomes" id="UP000001568"/>
    </source>
</evidence>
<gene>
    <name evidence="2" type="ORF">OSTLU_14806</name>
</gene>
<dbReference type="GO" id="GO:0006367">
    <property type="term" value="P:transcription initiation at RNA polymerase II promoter"/>
    <property type="evidence" value="ECO:0007669"/>
    <property type="project" value="InterPro"/>
</dbReference>
<dbReference type="AlphaFoldDB" id="A4RV59"/>
<evidence type="ECO:0000259" key="1">
    <source>
        <dbReference type="PROSITE" id="PS51351"/>
    </source>
</evidence>
<keyword evidence="3" id="KW-1185">Reference proteome</keyword>
<dbReference type="EMBL" id="CP000583">
    <property type="protein sequence ID" value="ABO95078.1"/>
    <property type="molecule type" value="Genomic_DNA"/>
</dbReference>
<organism evidence="2 3">
    <name type="scientific">Ostreococcus lucimarinus (strain CCE9901)</name>
    <dbReference type="NCBI Taxonomy" id="436017"/>
    <lineage>
        <taxon>Eukaryota</taxon>
        <taxon>Viridiplantae</taxon>
        <taxon>Chlorophyta</taxon>
        <taxon>Mamiellophyceae</taxon>
        <taxon>Mamiellales</taxon>
        <taxon>Bathycoccaceae</taxon>
        <taxon>Ostreococcus</taxon>
    </lineage>
</organism>
<dbReference type="STRING" id="436017.A4RV59"/>
<dbReference type="PANTHER" id="PTHR12716">
    <property type="entry name" value="TRANSCRIPTION INITIATION FACTOR IIE, BETA SUBUNIT"/>
    <property type="match status" value="1"/>
</dbReference>
<dbReference type="eggNOG" id="KOG3095">
    <property type="taxonomic scope" value="Eukaryota"/>
</dbReference>
<dbReference type="GO" id="GO:0005673">
    <property type="term" value="C:transcription factor TFIIE complex"/>
    <property type="evidence" value="ECO:0007669"/>
    <property type="project" value="InterPro"/>
</dbReference>
<reference evidence="2 3" key="1">
    <citation type="journal article" date="2007" name="Proc. Natl. Acad. Sci. U.S.A.">
        <title>The tiny eukaryote Ostreococcus provides genomic insights into the paradox of plankton speciation.</title>
        <authorList>
            <person name="Palenik B."/>
            <person name="Grimwood J."/>
            <person name="Aerts A."/>
            <person name="Rouze P."/>
            <person name="Salamov A."/>
            <person name="Putnam N."/>
            <person name="Dupont C."/>
            <person name="Jorgensen R."/>
            <person name="Derelle E."/>
            <person name="Rombauts S."/>
            <person name="Zhou K."/>
            <person name="Otillar R."/>
            <person name="Merchant S.S."/>
            <person name="Podell S."/>
            <person name="Gaasterland T."/>
            <person name="Napoli C."/>
            <person name="Gendler K."/>
            <person name="Manuell A."/>
            <person name="Tai V."/>
            <person name="Vallon O."/>
            <person name="Piganeau G."/>
            <person name="Jancek S."/>
            <person name="Heijde M."/>
            <person name="Jabbari K."/>
            <person name="Bowler C."/>
            <person name="Lohr M."/>
            <person name="Robbens S."/>
            <person name="Werner G."/>
            <person name="Dubchak I."/>
            <person name="Pazour G.J."/>
            <person name="Ren Q."/>
            <person name="Paulsen I."/>
            <person name="Delwiche C."/>
            <person name="Schmutz J."/>
            <person name="Rokhsar D."/>
            <person name="Van de Peer Y."/>
            <person name="Moreau H."/>
            <person name="Grigoriev I.V."/>
        </authorList>
    </citation>
    <scope>NUCLEOTIDE SEQUENCE [LARGE SCALE GENOMIC DNA]</scope>
    <source>
        <strain evidence="2 3">CCE9901</strain>
    </source>
</reference>
<sequence length="296" mass="32999">MAGSSKRKASVLEKTLNKYRSGQKAASKIMTAAARDRAALDARSEAQYARMKAAAEAQKLAEAAAIAAMEAEAKPVEPVKVVATNLLAKQKHAIDTLFAQRRPMSNDDLRVFLGFDCNVGPLFESLKNHEKVRYDAAKGLFEYRAKHDVLCKEDVLELVNSTPDGLAIDEIVDAYVKAKDDAIALAEEDDAVIMLTNTETKKKVLFRKQPEYEVDLSEDFVGSFHDIEIPEYDVDFDKALRREGIEPTPRPVYDLGPAPEVEKKKKKRAVNFERMNVTNAHMPELFKAAQVDRLDG</sequence>
<dbReference type="OMA" id="LARFWLQ"/>
<evidence type="ECO:0000313" key="2">
    <source>
        <dbReference type="EMBL" id="ABO95078.1"/>
    </source>
</evidence>
<dbReference type="HOGENOM" id="CLU_967536_0_0_1"/>
<name>A4RV59_OSTLU</name>
<dbReference type="InterPro" id="IPR003166">
    <property type="entry name" value="TFIIE_bsu_DNA-bd"/>
</dbReference>
<accession>A4RV59</accession>
<dbReference type="OrthoDB" id="3907302at2759"/>
<protein>
    <recommendedName>
        <fullName evidence="1">TFIIE beta domain-containing protein</fullName>
    </recommendedName>
</protein>
<proteinExistence type="predicted"/>
<dbReference type="PANTHER" id="PTHR12716:SF8">
    <property type="entry name" value="TRANSCRIPTION INITIATION FACTOR IIE SUBUNIT BETA"/>
    <property type="match status" value="1"/>
</dbReference>
<dbReference type="Gramene" id="ABO95078">
    <property type="protein sequence ID" value="ABO95078"/>
    <property type="gene ID" value="OSTLU_14806"/>
</dbReference>
<dbReference type="Proteomes" id="UP000001568">
    <property type="component" value="Chromosome 3"/>
</dbReference>
<dbReference type="KEGG" id="olu:OSTLU_14806"/>
<dbReference type="InterPro" id="IPR016656">
    <property type="entry name" value="TFIIE-bsu"/>
</dbReference>
<feature type="domain" description="TFIIE beta" evidence="1">
    <location>
        <begin position="75"/>
        <end position="150"/>
    </location>
</feature>